<dbReference type="Proteomes" id="UP000242662">
    <property type="component" value="Unassembled WGS sequence"/>
</dbReference>
<reference evidence="2" key="1">
    <citation type="submission" date="2016-09" db="EMBL/GenBank/DDBJ databases">
        <authorList>
            <person name="Varghese N."/>
            <person name="Submissions S."/>
        </authorList>
    </citation>
    <scope>NUCLEOTIDE SEQUENCE [LARGE SCALE GENOMIC DNA]</scope>
    <source>
        <strain evidence="2">25nlg</strain>
    </source>
</reference>
<dbReference type="RefSeq" id="WP_090775450.1">
    <property type="nucleotide sequence ID" value="NZ_FMYM01000005.1"/>
</dbReference>
<evidence type="ECO:0000313" key="2">
    <source>
        <dbReference type="Proteomes" id="UP000242662"/>
    </source>
</evidence>
<sequence>MNEEAMRAKIRNNSSRITDERIALKRLQGDEERLIGARRTLDQWIEEVRSQSSLVWKPQIDPRWKGREAFYYQDDVRMRWQDNQQKLKYQFEDAQGKIDSALSRVRTDIATKSKQISLLSAEIDSLYWSLRMV</sequence>
<gene>
    <name evidence="1" type="ORF">SAMN05421737_10588</name>
</gene>
<dbReference type="STRING" id="1464122.SAMN05421737_10588"/>
<evidence type="ECO:0000313" key="1">
    <source>
        <dbReference type="EMBL" id="SDC06743.1"/>
    </source>
</evidence>
<organism evidence="1 2">
    <name type="scientific">Shouchella lonarensis</name>
    <dbReference type="NCBI Taxonomy" id="1464122"/>
    <lineage>
        <taxon>Bacteria</taxon>
        <taxon>Bacillati</taxon>
        <taxon>Bacillota</taxon>
        <taxon>Bacilli</taxon>
        <taxon>Bacillales</taxon>
        <taxon>Bacillaceae</taxon>
        <taxon>Shouchella</taxon>
    </lineage>
</organism>
<accession>A0A1G6IJZ5</accession>
<dbReference type="EMBL" id="FMYM01000005">
    <property type="protein sequence ID" value="SDC06743.1"/>
    <property type="molecule type" value="Genomic_DNA"/>
</dbReference>
<keyword evidence="2" id="KW-1185">Reference proteome</keyword>
<proteinExistence type="predicted"/>
<protein>
    <submittedName>
        <fullName evidence="1">Uncharacterized protein</fullName>
    </submittedName>
</protein>
<dbReference type="AlphaFoldDB" id="A0A1G6IJZ5"/>
<name>A0A1G6IJZ5_9BACI</name>